<dbReference type="EMBL" id="MSZU01000080">
    <property type="protein sequence ID" value="OMP86645.1"/>
    <property type="molecule type" value="Genomic_DNA"/>
</dbReference>
<protein>
    <submittedName>
        <fullName evidence="2">Uncharacterized protein</fullName>
    </submittedName>
</protein>
<dbReference type="Proteomes" id="UP000190776">
    <property type="component" value="Unassembled WGS sequence"/>
</dbReference>
<sequence length="184" mass="19405">MLHPTTTIIGAAARRTLTTMPYRLRSTCPRGTRIAAIRATTKTTAPTAPMTMTNSTRLFHHSRTVLGSTKEDHMERDRLNPSSTEYSKSGSDDDAAKMSDAAFNPDKTSPEEAVGSADQESGEGPNPLDVSPGNQEVSSSKDPEQGGPDRSPSESGEPSSRARSSSRGSPKKHGDGKTGGGGVY</sequence>
<dbReference type="PANTHER" id="PTHR42090">
    <property type="match status" value="1"/>
</dbReference>
<feature type="region of interest" description="Disordered" evidence="1">
    <location>
        <begin position="42"/>
        <end position="184"/>
    </location>
</feature>
<feature type="compositionally biased region" description="Low complexity" evidence="1">
    <location>
        <begin position="146"/>
        <end position="168"/>
    </location>
</feature>
<organism evidence="2 3">
    <name type="scientific">Diplodia seriata</name>
    <dbReference type="NCBI Taxonomy" id="420778"/>
    <lineage>
        <taxon>Eukaryota</taxon>
        <taxon>Fungi</taxon>
        <taxon>Dikarya</taxon>
        <taxon>Ascomycota</taxon>
        <taxon>Pezizomycotina</taxon>
        <taxon>Dothideomycetes</taxon>
        <taxon>Dothideomycetes incertae sedis</taxon>
        <taxon>Botryosphaeriales</taxon>
        <taxon>Botryosphaeriaceae</taxon>
        <taxon>Diplodia</taxon>
    </lineage>
</organism>
<evidence type="ECO:0000313" key="2">
    <source>
        <dbReference type="EMBL" id="OMP86645.1"/>
    </source>
</evidence>
<evidence type="ECO:0000256" key="1">
    <source>
        <dbReference type="SAM" id="MobiDB-lite"/>
    </source>
</evidence>
<name>A0A1S8BGR4_9PEZI</name>
<dbReference type="AlphaFoldDB" id="A0A1S8BGR4"/>
<gene>
    <name evidence="2" type="ORF">BK809_0003816</name>
</gene>
<dbReference type="PANTHER" id="PTHR42090:SF1">
    <property type="match status" value="1"/>
</dbReference>
<reference evidence="2 3" key="1">
    <citation type="submission" date="2017-01" db="EMBL/GenBank/DDBJ databases">
        <title>Draft genome sequence of Diplodia seriata F98.1, a fungal species involved in grapevine trunk diseases.</title>
        <authorList>
            <person name="Robert-Siegwald G."/>
            <person name="Vallet J."/>
            <person name="Abou-Mansour E."/>
            <person name="Xu J."/>
            <person name="Rey P."/>
            <person name="Bertsch C."/>
            <person name="Rego C."/>
            <person name="Larignon P."/>
            <person name="Fontaine F."/>
            <person name="Lebrun M.-H."/>
        </authorList>
    </citation>
    <scope>NUCLEOTIDE SEQUENCE [LARGE SCALE GENOMIC DNA]</scope>
    <source>
        <strain evidence="2 3">F98.1</strain>
    </source>
</reference>
<evidence type="ECO:0000313" key="3">
    <source>
        <dbReference type="Proteomes" id="UP000190776"/>
    </source>
</evidence>
<proteinExistence type="predicted"/>
<dbReference type="OrthoDB" id="4220319at2759"/>
<comment type="caution">
    <text evidence="2">The sequence shown here is derived from an EMBL/GenBank/DDBJ whole genome shotgun (WGS) entry which is preliminary data.</text>
</comment>
<feature type="compositionally biased region" description="Low complexity" evidence="1">
    <location>
        <begin position="42"/>
        <end position="53"/>
    </location>
</feature>
<feature type="compositionally biased region" description="Basic and acidic residues" evidence="1">
    <location>
        <begin position="69"/>
        <end position="79"/>
    </location>
</feature>
<dbReference type="STRING" id="420778.A0A1S8BGR4"/>
<accession>A0A1S8BGR4</accession>